<evidence type="ECO:0000313" key="7">
    <source>
        <dbReference type="EMBL" id="MBB5144662.1"/>
    </source>
</evidence>
<keyword evidence="4" id="KW-0704">Schiff base</keyword>
<name>A0A7W8FI97_9BACT</name>
<dbReference type="PIRSF" id="PIRSF038992">
    <property type="entry name" value="Aldolase_Ia"/>
    <property type="match status" value="1"/>
</dbReference>
<evidence type="ECO:0000256" key="1">
    <source>
        <dbReference type="ARBA" id="ARBA00022605"/>
    </source>
</evidence>
<dbReference type="CDD" id="cd00958">
    <property type="entry name" value="DhnA"/>
    <property type="match status" value="1"/>
</dbReference>
<dbReference type="GO" id="GO:0016740">
    <property type="term" value="F:transferase activity"/>
    <property type="evidence" value="ECO:0007669"/>
    <property type="project" value="UniProtKB-KW"/>
</dbReference>
<dbReference type="GO" id="GO:0008652">
    <property type="term" value="P:amino acid biosynthetic process"/>
    <property type="evidence" value="ECO:0007669"/>
    <property type="project" value="UniProtKB-KW"/>
</dbReference>
<keyword evidence="1" id="KW-0028">Amino-acid biosynthesis</keyword>
<evidence type="ECO:0000313" key="8">
    <source>
        <dbReference type="Proteomes" id="UP000539075"/>
    </source>
</evidence>
<dbReference type="Pfam" id="PF01791">
    <property type="entry name" value="DeoC"/>
    <property type="match status" value="1"/>
</dbReference>
<evidence type="ECO:0000256" key="6">
    <source>
        <dbReference type="PIRSR" id="PIRSR038992-1"/>
    </source>
</evidence>
<dbReference type="SMART" id="SM01133">
    <property type="entry name" value="DeoC"/>
    <property type="match status" value="1"/>
</dbReference>
<dbReference type="GO" id="GO:0009073">
    <property type="term" value="P:aromatic amino acid family biosynthetic process"/>
    <property type="evidence" value="ECO:0007669"/>
    <property type="project" value="UniProtKB-KW"/>
</dbReference>
<dbReference type="RefSeq" id="WP_183722125.1">
    <property type="nucleotide sequence ID" value="NZ_JACHGO010000010.1"/>
</dbReference>
<dbReference type="Gene3D" id="3.20.20.70">
    <property type="entry name" value="Aldolase class I"/>
    <property type="match status" value="1"/>
</dbReference>
<dbReference type="NCBIfam" id="TIGR01949">
    <property type="entry name" value="ADH_synth"/>
    <property type="match status" value="1"/>
</dbReference>
<evidence type="ECO:0000256" key="4">
    <source>
        <dbReference type="ARBA" id="ARBA00023270"/>
    </source>
</evidence>
<dbReference type="AlphaFoldDB" id="A0A7W8FI97"/>
<comment type="caution">
    <text evidence="7">The sequence shown here is derived from an EMBL/GenBank/DDBJ whole genome shotgun (WGS) entry which is preliminary data.</text>
</comment>
<dbReference type="InterPro" id="IPR010210">
    <property type="entry name" value="ADH_synthase"/>
</dbReference>
<dbReference type="InterPro" id="IPR041720">
    <property type="entry name" value="FbaB-like"/>
</dbReference>
<dbReference type="EMBL" id="JACHGO010000010">
    <property type="protein sequence ID" value="MBB5144662.1"/>
    <property type="molecule type" value="Genomic_DNA"/>
</dbReference>
<dbReference type="GO" id="GO:0016836">
    <property type="term" value="F:hydro-lyase activity"/>
    <property type="evidence" value="ECO:0007669"/>
    <property type="project" value="InterPro"/>
</dbReference>
<feature type="active site" description="Proton donor" evidence="6">
    <location>
        <position position="146"/>
    </location>
</feature>
<keyword evidence="8" id="KW-1185">Reference proteome</keyword>
<dbReference type="NCBIfam" id="NF005556">
    <property type="entry name" value="PRK07226.1"/>
    <property type="match status" value="1"/>
</dbReference>
<dbReference type="GO" id="GO:0004332">
    <property type="term" value="F:fructose-bisphosphate aldolase activity"/>
    <property type="evidence" value="ECO:0007669"/>
    <property type="project" value="InterPro"/>
</dbReference>
<dbReference type="Proteomes" id="UP000539075">
    <property type="component" value="Unassembled WGS sequence"/>
</dbReference>
<dbReference type="InterPro" id="IPR013785">
    <property type="entry name" value="Aldolase_TIM"/>
</dbReference>
<evidence type="ECO:0000256" key="3">
    <source>
        <dbReference type="ARBA" id="ARBA00023141"/>
    </source>
</evidence>
<evidence type="ECO:0000256" key="5">
    <source>
        <dbReference type="NCBIfam" id="TIGR01949"/>
    </source>
</evidence>
<gene>
    <name evidence="7" type="ORF">HNQ38_002780</name>
</gene>
<keyword evidence="3" id="KW-0057">Aromatic amino acid biosynthesis</keyword>
<evidence type="ECO:0000256" key="2">
    <source>
        <dbReference type="ARBA" id="ARBA00022679"/>
    </source>
</evidence>
<reference evidence="7 8" key="1">
    <citation type="submission" date="2020-08" db="EMBL/GenBank/DDBJ databases">
        <title>Genomic Encyclopedia of Type Strains, Phase IV (KMG-IV): sequencing the most valuable type-strain genomes for metagenomic binning, comparative biology and taxonomic classification.</title>
        <authorList>
            <person name="Goeker M."/>
        </authorList>
    </citation>
    <scope>NUCLEOTIDE SEQUENCE [LARGE SCALE GENOMIC DNA]</scope>
    <source>
        <strain evidence="7 8">DSM 11275</strain>
    </source>
</reference>
<dbReference type="EC" id="2.2.1.10" evidence="5"/>
<organism evidence="7 8">
    <name type="scientific">Desulfovibrio intestinalis</name>
    <dbReference type="NCBI Taxonomy" id="58621"/>
    <lineage>
        <taxon>Bacteria</taxon>
        <taxon>Pseudomonadati</taxon>
        <taxon>Thermodesulfobacteriota</taxon>
        <taxon>Desulfovibrionia</taxon>
        <taxon>Desulfovibrionales</taxon>
        <taxon>Desulfovibrionaceae</taxon>
        <taxon>Desulfovibrio</taxon>
    </lineage>
</organism>
<dbReference type="PANTHER" id="PTHR47916">
    <property type="entry name" value="FRUCTOSE-BISPHOSPHATE ALDOLASE CLASS 1"/>
    <property type="match status" value="1"/>
</dbReference>
<keyword evidence="7" id="KW-0456">Lyase</keyword>
<accession>A0A7W8FI97</accession>
<sequence length="273" mass="28863">MNTGKRTRLSRIMDESSNRTLIVPMDHGTTSGAIQGLTDARETMKDMVAGGADALVLHKGLVRQGHPAGRRRAALIMHLSASTDLSPLCNSKALVGSVEEALRLGADAVSVHVNLGDVEERRMLVDIGRTAESCDSWGMPLLAMIYARGPHIKNAHAPEVVAHCARVGMELGADIVKVPYTDEAGAFTDVVKACGVPVVIAGGKRMSSDHEFLHMAADAIRAGASGLSVGRNVFQHPRRKALLKALRGIVHGNKTAEEGLALLARPGPQISVA</sequence>
<protein>
    <recommendedName>
        <fullName evidence="5">2-amino-3,7-dideoxy-D-threo-hept-6-ulosonate synthase</fullName>
        <ecNumber evidence="5">2.2.1.10</ecNumber>
    </recommendedName>
</protein>
<keyword evidence="2" id="KW-0808">Transferase</keyword>
<feature type="active site" description="Schiff-base intermediate with dihydroxyacetone-P" evidence="6">
    <location>
        <position position="177"/>
    </location>
</feature>
<dbReference type="InterPro" id="IPR050456">
    <property type="entry name" value="DeoC/FbaB_aldolase"/>
</dbReference>
<dbReference type="PANTHER" id="PTHR47916:SF1">
    <property type="entry name" value="3-HYDROXY-5-PHOSPHONOOXYPENTANE-2,4-DIONE THIOLASE"/>
    <property type="match status" value="1"/>
</dbReference>
<dbReference type="SUPFAM" id="SSF51569">
    <property type="entry name" value="Aldolase"/>
    <property type="match status" value="1"/>
</dbReference>
<proteinExistence type="predicted"/>
<dbReference type="InterPro" id="IPR002915">
    <property type="entry name" value="DeoC/FbaB/LacD_aldolase"/>
</dbReference>